<accession>A0A9N9DEM4</accession>
<comment type="caution">
    <text evidence="1">The sequence shown here is derived from an EMBL/GenBank/DDBJ whole genome shotgun (WGS) entry which is preliminary data.</text>
</comment>
<feature type="non-terminal residue" evidence="1">
    <location>
        <position position="1"/>
    </location>
</feature>
<sequence>VDIHEQFQDITVNSQAGYYYIKVNNEKTWVPLLPGYTIYTAFGNNIFKFFIEYFNQQLLFSWVDFETDENNLTIPIASDS</sequence>
<name>A0A9N9DEM4_FUNMO</name>
<organism evidence="1 2">
    <name type="scientific">Funneliformis mosseae</name>
    <name type="common">Endomycorrhizal fungus</name>
    <name type="synonym">Glomus mosseae</name>
    <dbReference type="NCBI Taxonomy" id="27381"/>
    <lineage>
        <taxon>Eukaryota</taxon>
        <taxon>Fungi</taxon>
        <taxon>Fungi incertae sedis</taxon>
        <taxon>Mucoromycota</taxon>
        <taxon>Glomeromycotina</taxon>
        <taxon>Glomeromycetes</taxon>
        <taxon>Glomerales</taxon>
        <taxon>Glomeraceae</taxon>
        <taxon>Funneliformis</taxon>
    </lineage>
</organism>
<gene>
    <name evidence="1" type="ORF">FMOSSE_LOCUS10569</name>
</gene>
<reference evidence="1" key="1">
    <citation type="submission" date="2021-06" db="EMBL/GenBank/DDBJ databases">
        <authorList>
            <person name="Kallberg Y."/>
            <person name="Tangrot J."/>
            <person name="Rosling A."/>
        </authorList>
    </citation>
    <scope>NUCLEOTIDE SEQUENCE</scope>
    <source>
        <strain evidence="1">87-6 pot B 2015</strain>
    </source>
</reference>
<evidence type="ECO:0000313" key="2">
    <source>
        <dbReference type="Proteomes" id="UP000789375"/>
    </source>
</evidence>
<keyword evidence="2" id="KW-1185">Reference proteome</keyword>
<dbReference type="EMBL" id="CAJVPP010003568">
    <property type="protein sequence ID" value="CAG8632628.1"/>
    <property type="molecule type" value="Genomic_DNA"/>
</dbReference>
<evidence type="ECO:0000313" key="1">
    <source>
        <dbReference type="EMBL" id="CAG8632628.1"/>
    </source>
</evidence>
<dbReference type="AlphaFoldDB" id="A0A9N9DEM4"/>
<protein>
    <submittedName>
        <fullName evidence="1">5884_t:CDS:1</fullName>
    </submittedName>
</protein>
<dbReference type="Proteomes" id="UP000789375">
    <property type="component" value="Unassembled WGS sequence"/>
</dbReference>
<proteinExistence type="predicted"/>